<proteinExistence type="predicted"/>
<gene>
    <name evidence="1" type="ORF">CJD38_11720</name>
</gene>
<organism evidence="1 2">
    <name type="scientific">Stenotrophobium rhamnosiphilum</name>
    <dbReference type="NCBI Taxonomy" id="2029166"/>
    <lineage>
        <taxon>Bacteria</taxon>
        <taxon>Pseudomonadati</taxon>
        <taxon>Pseudomonadota</taxon>
        <taxon>Gammaproteobacteria</taxon>
        <taxon>Nevskiales</taxon>
        <taxon>Nevskiaceae</taxon>
        <taxon>Stenotrophobium</taxon>
    </lineage>
</organism>
<dbReference type="Proteomes" id="UP000244248">
    <property type="component" value="Unassembled WGS sequence"/>
</dbReference>
<dbReference type="AlphaFoldDB" id="A0A2T5MEH1"/>
<dbReference type="RefSeq" id="WP_107940550.1">
    <property type="nucleotide sequence ID" value="NZ_QANS01000004.1"/>
</dbReference>
<keyword evidence="2" id="KW-1185">Reference proteome</keyword>
<protein>
    <submittedName>
        <fullName evidence="1">Uncharacterized protein</fullName>
    </submittedName>
</protein>
<sequence>MDHTDHIKTLLEEYFDNGAAIALDQACVAAKSSSTDIAELLRWLQSDAVAEPEALDLATRRVRHALNLQMMPGAVCRPTPKF</sequence>
<dbReference type="EMBL" id="QANS01000004">
    <property type="protein sequence ID" value="PTU30966.1"/>
    <property type="molecule type" value="Genomic_DNA"/>
</dbReference>
<accession>A0A2T5MEH1</accession>
<evidence type="ECO:0000313" key="2">
    <source>
        <dbReference type="Proteomes" id="UP000244248"/>
    </source>
</evidence>
<comment type="caution">
    <text evidence="1">The sequence shown here is derived from an EMBL/GenBank/DDBJ whole genome shotgun (WGS) entry which is preliminary data.</text>
</comment>
<reference evidence="1 2" key="1">
    <citation type="submission" date="2018-04" db="EMBL/GenBank/DDBJ databases">
        <title>Novel species isolated from glacier.</title>
        <authorList>
            <person name="Liu Q."/>
            <person name="Xin Y.-H."/>
        </authorList>
    </citation>
    <scope>NUCLEOTIDE SEQUENCE [LARGE SCALE GENOMIC DNA]</scope>
    <source>
        <strain evidence="1 2">GT1R17</strain>
    </source>
</reference>
<name>A0A2T5MEH1_9GAMM</name>
<evidence type="ECO:0000313" key="1">
    <source>
        <dbReference type="EMBL" id="PTU30966.1"/>
    </source>
</evidence>